<dbReference type="InterPro" id="IPR046216">
    <property type="entry name" value="DUF6249"/>
</dbReference>
<reference evidence="3 4" key="1">
    <citation type="submission" date="2020-08" db="EMBL/GenBank/DDBJ databases">
        <authorList>
            <person name="Xu S."/>
            <person name="Li A."/>
        </authorList>
    </citation>
    <scope>NUCLEOTIDE SEQUENCE [LARGE SCALE GENOMIC DNA]</scope>
    <source>
        <strain evidence="3 4">119BY6-57</strain>
    </source>
</reference>
<keyword evidence="1" id="KW-0812">Transmembrane</keyword>
<comment type="caution">
    <text evidence="3">The sequence shown here is derived from an EMBL/GenBank/DDBJ whole genome shotgun (WGS) entry which is preliminary data.</text>
</comment>
<feature type="domain" description="DUF6249" evidence="2">
    <location>
        <begin position="2"/>
        <end position="105"/>
    </location>
</feature>
<name>A0A7W3TK43_9GAMM</name>
<dbReference type="AlphaFoldDB" id="A0A7W3TK43"/>
<organism evidence="3 4">
    <name type="scientific">Marilutibacter spongiae</name>
    <dbReference type="NCBI Taxonomy" id="2025720"/>
    <lineage>
        <taxon>Bacteria</taxon>
        <taxon>Pseudomonadati</taxon>
        <taxon>Pseudomonadota</taxon>
        <taxon>Gammaproteobacteria</taxon>
        <taxon>Lysobacterales</taxon>
        <taxon>Lysobacteraceae</taxon>
        <taxon>Marilutibacter</taxon>
    </lineage>
</organism>
<dbReference type="Proteomes" id="UP000523196">
    <property type="component" value="Unassembled WGS sequence"/>
</dbReference>
<proteinExistence type="predicted"/>
<evidence type="ECO:0000259" key="2">
    <source>
        <dbReference type="Pfam" id="PF19762"/>
    </source>
</evidence>
<evidence type="ECO:0000256" key="1">
    <source>
        <dbReference type="SAM" id="Phobius"/>
    </source>
</evidence>
<evidence type="ECO:0000313" key="4">
    <source>
        <dbReference type="Proteomes" id="UP000523196"/>
    </source>
</evidence>
<dbReference type="Pfam" id="PF19762">
    <property type="entry name" value="DUF6249"/>
    <property type="match status" value="1"/>
</dbReference>
<keyword evidence="1" id="KW-0472">Membrane</keyword>
<evidence type="ECO:0000313" key="3">
    <source>
        <dbReference type="EMBL" id="MBB1059544.1"/>
    </source>
</evidence>
<accession>A0A7W3TK43</accession>
<dbReference type="RefSeq" id="WP_182685179.1">
    <property type="nucleotide sequence ID" value="NZ_JACHTF010000002.1"/>
</dbReference>
<dbReference type="CDD" id="cd22249">
    <property type="entry name" value="UDM1_RNF168_RNF169-like"/>
    <property type="match status" value="1"/>
</dbReference>
<sequence length="110" mass="12099">MVDIIALFIPMVFAVCIVLAIRAVVESRLRRRLAETHASEDLIRTLLLADQENRHQATLKWGMVLVLTGLAFGLIDVANLTAEDAASYGILFGAIGLGMIGYHFLPRGRH</sequence>
<protein>
    <recommendedName>
        <fullName evidence="2">DUF6249 domain-containing protein</fullName>
    </recommendedName>
</protein>
<feature type="transmembrane region" description="Helical" evidence="1">
    <location>
        <begin position="61"/>
        <end position="80"/>
    </location>
</feature>
<gene>
    <name evidence="3" type="ORF">H4F98_03040</name>
</gene>
<dbReference type="EMBL" id="JACHTF010000002">
    <property type="protein sequence ID" value="MBB1059544.1"/>
    <property type="molecule type" value="Genomic_DNA"/>
</dbReference>
<feature type="transmembrane region" description="Helical" evidence="1">
    <location>
        <begin position="86"/>
        <end position="105"/>
    </location>
</feature>
<feature type="transmembrane region" description="Helical" evidence="1">
    <location>
        <begin position="6"/>
        <end position="25"/>
    </location>
</feature>
<keyword evidence="4" id="KW-1185">Reference proteome</keyword>
<keyword evidence="1" id="KW-1133">Transmembrane helix</keyword>